<dbReference type="AlphaFoldDB" id="A0A830FU35"/>
<evidence type="ECO:0000313" key="1">
    <source>
        <dbReference type="EMBL" id="GGM59842.1"/>
    </source>
</evidence>
<gene>
    <name evidence="1" type="ORF">GCM10009017_07490</name>
    <name evidence="2" type="ORF">J2752_001711</name>
</gene>
<dbReference type="OrthoDB" id="350061at2157"/>
<dbReference type="Proteomes" id="UP000765891">
    <property type="component" value="Unassembled WGS sequence"/>
</dbReference>
<name>A0A830FU35_9EURY</name>
<reference evidence="1" key="1">
    <citation type="journal article" date="2014" name="Int. J. Syst. Evol. Microbiol.">
        <title>Complete genome sequence of Corynebacterium casei LMG S-19264T (=DSM 44701T), isolated from a smear-ripened cheese.</title>
        <authorList>
            <consortium name="US DOE Joint Genome Institute (JGI-PGF)"/>
            <person name="Walter F."/>
            <person name="Albersmeier A."/>
            <person name="Kalinowski J."/>
            <person name="Ruckert C."/>
        </authorList>
    </citation>
    <scope>NUCLEOTIDE SEQUENCE</scope>
    <source>
        <strain evidence="1">JCM 16108</strain>
    </source>
</reference>
<organism evidence="1 3">
    <name type="scientific">Halarchaeum rubridurum</name>
    <dbReference type="NCBI Taxonomy" id="489911"/>
    <lineage>
        <taxon>Archaea</taxon>
        <taxon>Methanobacteriati</taxon>
        <taxon>Methanobacteriota</taxon>
        <taxon>Stenosarchaea group</taxon>
        <taxon>Halobacteria</taxon>
        <taxon>Halobacteriales</taxon>
        <taxon>Halobacteriaceae</taxon>
    </lineage>
</organism>
<proteinExistence type="predicted"/>
<evidence type="ECO:0000313" key="3">
    <source>
        <dbReference type="Proteomes" id="UP000614609"/>
    </source>
</evidence>
<keyword evidence="3" id="KW-1185">Reference proteome</keyword>
<reference evidence="1" key="2">
    <citation type="submission" date="2020-09" db="EMBL/GenBank/DDBJ databases">
        <authorList>
            <person name="Sun Q."/>
            <person name="Ohkuma M."/>
        </authorList>
    </citation>
    <scope>NUCLEOTIDE SEQUENCE</scope>
    <source>
        <strain evidence="1">JCM 16108</strain>
    </source>
</reference>
<reference evidence="2" key="3">
    <citation type="submission" date="2021-03" db="EMBL/GenBank/DDBJ databases">
        <title>Genomic Encyclopedia of Type Strains, Phase IV (KMG-IV): sequencing the most valuable type-strain genomes for metagenomic binning, comparative biology and taxonomic classification.</title>
        <authorList>
            <person name="Goeker M."/>
        </authorList>
    </citation>
    <scope>NUCLEOTIDE SEQUENCE</scope>
    <source>
        <strain evidence="2">DSM 22443</strain>
    </source>
</reference>
<evidence type="ECO:0008006" key="4">
    <source>
        <dbReference type="Google" id="ProtNLM"/>
    </source>
</evidence>
<sequence length="83" mass="9319">MRATTVECPRCEATHEFFLQDEERHLRQCPDCDGWFVFAETRTGVERTALDDPATCPVADCEERVDADDLPAHIVATHDGALD</sequence>
<comment type="caution">
    <text evidence="1">The sequence shown here is derived from an EMBL/GenBank/DDBJ whole genome shotgun (WGS) entry which is preliminary data.</text>
</comment>
<dbReference type="EMBL" id="BMOO01000002">
    <property type="protein sequence ID" value="GGM59842.1"/>
    <property type="molecule type" value="Genomic_DNA"/>
</dbReference>
<dbReference type="RefSeq" id="WP_188870012.1">
    <property type="nucleotide sequence ID" value="NZ_BMOO01000002.1"/>
</dbReference>
<dbReference type="Proteomes" id="UP000614609">
    <property type="component" value="Unassembled WGS sequence"/>
</dbReference>
<dbReference type="EMBL" id="JAGGKO010000002">
    <property type="protein sequence ID" value="MBP1954799.1"/>
    <property type="molecule type" value="Genomic_DNA"/>
</dbReference>
<accession>A0A830FU35</accession>
<evidence type="ECO:0000313" key="2">
    <source>
        <dbReference type="EMBL" id="MBP1954799.1"/>
    </source>
</evidence>
<protein>
    <recommendedName>
        <fullName evidence="4">Transcription factor zinc-finger domain-containing protein</fullName>
    </recommendedName>
</protein>